<dbReference type="OrthoDB" id="5345649at2"/>
<sequence length="76" mass="9019">MQKIIAKLEELLDVESINENDLLENFEDWDSLSIISFIAFLDKEYSVNLYTNELQQAKTIKDLLQLIKDKQDEQRK</sequence>
<dbReference type="Proteomes" id="UP000029922">
    <property type="component" value="Unassembled WGS sequence"/>
</dbReference>
<name>A0A377PSQ4_9HELI</name>
<dbReference type="EMBL" id="JRPD02000025">
    <property type="protein sequence ID" value="TLD98684.1"/>
    <property type="molecule type" value="Genomic_DNA"/>
</dbReference>
<dbReference type="PROSITE" id="PS50075">
    <property type="entry name" value="CARRIER"/>
    <property type="match status" value="1"/>
</dbReference>
<dbReference type="EMBL" id="UGJE01000002">
    <property type="protein sequence ID" value="STQ85560.1"/>
    <property type="molecule type" value="Genomic_DNA"/>
</dbReference>
<dbReference type="InterPro" id="IPR036736">
    <property type="entry name" value="ACP-like_sf"/>
</dbReference>
<evidence type="ECO:0000313" key="3">
    <source>
        <dbReference type="EMBL" id="TLD98684.1"/>
    </source>
</evidence>
<dbReference type="SUPFAM" id="SSF47336">
    <property type="entry name" value="ACP-like"/>
    <property type="match status" value="1"/>
</dbReference>
<dbReference type="Gene3D" id="1.10.1200.10">
    <property type="entry name" value="ACP-like"/>
    <property type="match status" value="1"/>
</dbReference>
<dbReference type="AlphaFoldDB" id="A0A377PSQ4"/>
<reference evidence="3 4" key="1">
    <citation type="journal article" date="2014" name="Genome Announc.">
        <title>Draft genome sequences of eight enterohepatic helicobacter species isolated from both laboratory and wild rodents.</title>
        <authorList>
            <person name="Sheh A."/>
            <person name="Shen Z."/>
            <person name="Fox J.G."/>
        </authorList>
    </citation>
    <scope>NUCLEOTIDE SEQUENCE [LARGE SCALE GENOMIC DNA]</scope>
    <source>
        <strain evidence="3 4">ST1</strain>
    </source>
</reference>
<dbReference type="Pfam" id="PF00550">
    <property type="entry name" value="PP-binding"/>
    <property type="match status" value="1"/>
</dbReference>
<dbReference type="STRING" id="216.LS73_00480"/>
<protein>
    <submittedName>
        <fullName evidence="2">Acyl carrier protein</fullName>
    </submittedName>
</protein>
<proteinExistence type="predicted"/>
<dbReference type="RefSeq" id="WP_104692266.1">
    <property type="nucleotide sequence ID" value="NZ_FZML01000063.1"/>
</dbReference>
<evidence type="ECO:0000313" key="2">
    <source>
        <dbReference type="EMBL" id="STQ85560.1"/>
    </source>
</evidence>
<dbReference type="Proteomes" id="UP000255139">
    <property type="component" value="Unassembled WGS sequence"/>
</dbReference>
<gene>
    <name evidence="3" type="ORF">LS73_008420</name>
    <name evidence="2" type="ORF">NCTC12714_00346</name>
</gene>
<accession>A0A377PSQ4</accession>
<evidence type="ECO:0000259" key="1">
    <source>
        <dbReference type="PROSITE" id="PS50075"/>
    </source>
</evidence>
<evidence type="ECO:0000313" key="5">
    <source>
        <dbReference type="Proteomes" id="UP000255139"/>
    </source>
</evidence>
<keyword evidence="5" id="KW-1185">Reference proteome</keyword>
<organism evidence="2 5">
    <name type="scientific">Helicobacter muridarum</name>
    <dbReference type="NCBI Taxonomy" id="216"/>
    <lineage>
        <taxon>Bacteria</taxon>
        <taxon>Pseudomonadati</taxon>
        <taxon>Campylobacterota</taxon>
        <taxon>Epsilonproteobacteria</taxon>
        <taxon>Campylobacterales</taxon>
        <taxon>Helicobacteraceae</taxon>
        <taxon>Helicobacter</taxon>
    </lineage>
</organism>
<dbReference type="InterPro" id="IPR009081">
    <property type="entry name" value="PP-bd_ACP"/>
</dbReference>
<reference evidence="2 5" key="2">
    <citation type="submission" date="2018-06" db="EMBL/GenBank/DDBJ databases">
        <authorList>
            <consortium name="Pathogen Informatics"/>
            <person name="Doyle S."/>
        </authorList>
    </citation>
    <scope>NUCLEOTIDE SEQUENCE [LARGE SCALE GENOMIC DNA]</scope>
    <source>
        <strain evidence="2 5">NCTC12714</strain>
    </source>
</reference>
<feature type="domain" description="Carrier" evidence="1">
    <location>
        <begin position="1"/>
        <end position="71"/>
    </location>
</feature>
<evidence type="ECO:0000313" key="4">
    <source>
        <dbReference type="Proteomes" id="UP000029922"/>
    </source>
</evidence>